<dbReference type="CDD" id="cd17574">
    <property type="entry name" value="REC_OmpR"/>
    <property type="match status" value="1"/>
</dbReference>
<dbReference type="PROSITE" id="PS50110">
    <property type="entry name" value="RESPONSE_REGULATORY"/>
    <property type="match status" value="1"/>
</dbReference>
<dbReference type="PROSITE" id="PS51755">
    <property type="entry name" value="OMPR_PHOB"/>
    <property type="match status" value="1"/>
</dbReference>
<keyword evidence="3" id="KW-0805">Transcription regulation</keyword>
<dbReference type="InterPro" id="IPR036388">
    <property type="entry name" value="WH-like_DNA-bd_sf"/>
</dbReference>
<keyword evidence="4 7" id="KW-0238">DNA-binding</keyword>
<evidence type="ECO:0000256" key="1">
    <source>
        <dbReference type="ARBA" id="ARBA00022553"/>
    </source>
</evidence>
<evidence type="ECO:0000313" key="10">
    <source>
        <dbReference type="EMBL" id="RKD98513.1"/>
    </source>
</evidence>
<evidence type="ECO:0000259" key="8">
    <source>
        <dbReference type="PROSITE" id="PS50110"/>
    </source>
</evidence>
<proteinExistence type="predicted"/>
<keyword evidence="2" id="KW-0902">Two-component regulatory system</keyword>
<sequence length="228" mass="26311">MSEAMKILFVEDEEALGMVVSDSLRSRGFEVDYHTDGESALQAALENRYDVLVLDVMLPKMDGFSMAREYRKSNRSTPIIFLTARSQTEDVVEGFELGGNDYLKKPFSMEELIVRVKSLAGCALNQENSELEECFVGKYKFSIQKQMLELNGKVKSLTHREAQVLHMLFEKRNQVLERKQVLDQLWGDDSFFNARSMDVFITRLRKYLRDDPSIQIVNIRGIGYKLML</sequence>
<feature type="domain" description="Response regulatory" evidence="8">
    <location>
        <begin position="6"/>
        <end position="120"/>
    </location>
</feature>
<dbReference type="AlphaFoldDB" id="A0A419WSR8"/>
<dbReference type="SMART" id="SM00448">
    <property type="entry name" value="REC"/>
    <property type="match status" value="1"/>
</dbReference>
<dbReference type="Gene3D" id="3.40.50.2300">
    <property type="match status" value="1"/>
</dbReference>
<dbReference type="FunFam" id="3.40.50.2300:FF:000001">
    <property type="entry name" value="DNA-binding response regulator PhoB"/>
    <property type="match status" value="1"/>
</dbReference>
<keyword evidence="5" id="KW-0804">Transcription</keyword>
<dbReference type="Pfam" id="PF00486">
    <property type="entry name" value="Trans_reg_C"/>
    <property type="match status" value="1"/>
</dbReference>
<dbReference type="GO" id="GO:0000976">
    <property type="term" value="F:transcription cis-regulatory region binding"/>
    <property type="evidence" value="ECO:0007669"/>
    <property type="project" value="TreeGrafter"/>
</dbReference>
<evidence type="ECO:0000256" key="7">
    <source>
        <dbReference type="PROSITE-ProRule" id="PRU01091"/>
    </source>
</evidence>
<dbReference type="Gene3D" id="1.10.10.10">
    <property type="entry name" value="Winged helix-like DNA-binding domain superfamily/Winged helix DNA-binding domain"/>
    <property type="match status" value="1"/>
</dbReference>
<evidence type="ECO:0000256" key="2">
    <source>
        <dbReference type="ARBA" id="ARBA00023012"/>
    </source>
</evidence>
<evidence type="ECO:0000256" key="5">
    <source>
        <dbReference type="ARBA" id="ARBA00023163"/>
    </source>
</evidence>
<dbReference type="Gene3D" id="6.10.250.690">
    <property type="match status" value="1"/>
</dbReference>
<evidence type="ECO:0000256" key="6">
    <source>
        <dbReference type="PROSITE-ProRule" id="PRU00169"/>
    </source>
</evidence>
<gene>
    <name evidence="10" type="ORF">BXY64_3372</name>
</gene>
<dbReference type="GO" id="GO:0000156">
    <property type="term" value="F:phosphorelay response regulator activity"/>
    <property type="evidence" value="ECO:0007669"/>
    <property type="project" value="TreeGrafter"/>
</dbReference>
<name>A0A419WSR8_9BACT</name>
<dbReference type="GO" id="GO:0006355">
    <property type="term" value="P:regulation of DNA-templated transcription"/>
    <property type="evidence" value="ECO:0007669"/>
    <property type="project" value="InterPro"/>
</dbReference>
<accession>A0A419WSR8</accession>
<evidence type="ECO:0000256" key="3">
    <source>
        <dbReference type="ARBA" id="ARBA00023015"/>
    </source>
</evidence>
<dbReference type="InterPro" id="IPR001867">
    <property type="entry name" value="OmpR/PhoB-type_DNA-bd"/>
</dbReference>
<evidence type="ECO:0000313" key="11">
    <source>
        <dbReference type="Proteomes" id="UP000284531"/>
    </source>
</evidence>
<dbReference type="PANTHER" id="PTHR48111:SF40">
    <property type="entry name" value="PHOSPHATE REGULON TRANSCRIPTIONAL REGULATORY PROTEIN PHOB"/>
    <property type="match status" value="1"/>
</dbReference>
<keyword evidence="11" id="KW-1185">Reference proteome</keyword>
<feature type="modified residue" description="4-aspartylphosphate" evidence="6">
    <location>
        <position position="55"/>
    </location>
</feature>
<reference evidence="10 11" key="1">
    <citation type="submission" date="2018-09" db="EMBL/GenBank/DDBJ databases">
        <title>Genomic Encyclopedia of Archaeal and Bacterial Type Strains, Phase II (KMG-II): from individual species to whole genera.</title>
        <authorList>
            <person name="Goeker M."/>
        </authorList>
    </citation>
    <scope>NUCLEOTIDE SEQUENCE [LARGE SCALE GENOMIC DNA]</scope>
    <source>
        <strain evidence="10 11">DSM 21950</strain>
    </source>
</reference>
<feature type="domain" description="OmpR/PhoB-type" evidence="9">
    <location>
        <begin position="131"/>
        <end position="228"/>
    </location>
</feature>
<dbReference type="InterPro" id="IPR011006">
    <property type="entry name" value="CheY-like_superfamily"/>
</dbReference>
<dbReference type="GO" id="GO:0032993">
    <property type="term" value="C:protein-DNA complex"/>
    <property type="evidence" value="ECO:0007669"/>
    <property type="project" value="TreeGrafter"/>
</dbReference>
<protein>
    <submittedName>
        <fullName evidence="10">DNA-binding response OmpR family regulator</fullName>
    </submittedName>
</protein>
<keyword evidence="1 6" id="KW-0597">Phosphoprotein</keyword>
<dbReference type="CDD" id="cd00383">
    <property type="entry name" value="trans_reg_C"/>
    <property type="match status" value="1"/>
</dbReference>
<dbReference type="Pfam" id="PF00072">
    <property type="entry name" value="Response_reg"/>
    <property type="match status" value="1"/>
</dbReference>
<dbReference type="RefSeq" id="WP_211334527.1">
    <property type="nucleotide sequence ID" value="NZ_RAPQ01000011.1"/>
</dbReference>
<dbReference type="SUPFAM" id="SSF52172">
    <property type="entry name" value="CheY-like"/>
    <property type="match status" value="1"/>
</dbReference>
<dbReference type="EMBL" id="RAPQ01000011">
    <property type="protein sequence ID" value="RKD98513.1"/>
    <property type="molecule type" value="Genomic_DNA"/>
</dbReference>
<dbReference type="Proteomes" id="UP000284531">
    <property type="component" value="Unassembled WGS sequence"/>
</dbReference>
<evidence type="ECO:0000256" key="4">
    <source>
        <dbReference type="ARBA" id="ARBA00023125"/>
    </source>
</evidence>
<dbReference type="InterPro" id="IPR039420">
    <property type="entry name" value="WalR-like"/>
</dbReference>
<dbReference type="PANTHER" id="PTHR48111">
    <property type="entry name" value="REGULATOR OF RPOS"/>
    <property type="match status" value="1"/>
</dbReference>
<dbReference type="GO" id="GO:0005829">
    <property type="term" value="C:cytosol"/>
    <property type="evidence" value="ECO:0007669"/>
    <property type="project" value="TreeGrafter"/>
</dbReference>
<organism evidence="10 11">
    <name type="scientific">Marinifilum flexuosum</name>
    <dbReference type="NCBI Taxonomy" id="1117708"/>
    <lineage>
        <taxon>Bacteria</taxon>
        <taxon>Pseudomonadati</taxon>
        <taxon>Bacteroidota</taxon>
        <taxon>Bacteroidia</taxon>
        <taxon>Marinilabiliales</taxon>
        <taxon>Marinifilaceae</taxon>
    </lineage>
</organism>
<dbReference type="InterPro" id="IPR001789">
    <property type="entry name" value="Sig_transdc_resp-reg_receiver"/>
</dbReference>
<dbReference type="SMART" id="SM00862">
    <property type="entry name" value="Trans_reg_C"/>
    <property type="match status" value="1"/>
</dbReference>
<feature type="DNA-binding region" description="OmpR/PhoB-type" evidence="7">
    <location>
        <begin position="131"/>
        <end position="228"/>
    </location>
</feature>
<comment type="caution">
    <text evidence="10">The sequence shown here is derived from an EMBL/GenBank/DDBJ whole genome shotgun (WGS) entry which is preliminary data.</text>
</comment>
<evidence type="ECO:0000259" key="9">
    <source>
        <dbReference type="PROSITE" id="PS51755"/>
    </source>
</evidence>